<dbReference type="SMART" id="SM00458">
    <property type="entry name" value="RICIN"/>
    <property type="match status" value="1"/>
</dbReference>
<dbReference type="PROSITE" id="PS50231">
    <property type="entry name" value="RICIN_B_LECTIN"/>
    <property type="match status" value="1"/>
</dbReference>
<dbReference type="CDD" id="cd00161">
    <property type="entry name" value="beta-trefoil_Ricin-like"/>
    <property type="match status" value="1"/>
</dbReference>
<dbReference type="Gene3D" id="3.40.50.1820">
    <property type="entry name" value="alpha/beta hydrolase"/>
    <property type="match status" value="1"/>
</dbReference>
<dbReference type="InterPro" id="IPR000772">
    <property type="entry name" value="Ricin_B_lectin"/>
</dbReference>
<dbReference type="Pfam" id="PF14200">
    <property type="entry name" value="RicinB_lectin_2"/>
    <property type="match status" value="1"/>
</dbReference>
<gene>
    <name evidence="3" type="ORF">Poly51_23720</name>
</gene>
<dbReference type="EMBL" id="SJPW01000003">
    <property type="protein sequence ID" value="TWU56461.1"/>
    <property type="molecule type" value="Genomic_DNA"/>
</dbReference>
<evidence type="ECO:0000259" key="2">
    <source>
        <dbReference type="SMART" id="SM00458"/>
    </source>
</evidence>
<name>A0A5C6FA85_9BACT</name>
<feature type="chain" id="PRO_5022748154" evidence="1">
    <location>
        <begin position="21"/>
        <end position="731"/>
    </location>
</feature>
<dbReference type="SUPFAM" id="SSF63829">
    <property type="entry name" value="Calcium-dependent phosphotriesterase"/>
    <property type="match status" value="1"/>
</dbReference>
<dbReference type="InterPro" id="IPR000801">
    <property type="entry name" value="Esterase-like"/>
</dbReference>
<dbReference type="InterPro" id="IPR050583">
    <property type="entry name" value="Mycobacterial_A85_antigen"/>
</dbReference>
<dbReference type="OrthoDB" id="9775130at2"/>
<dbReference type="Gene3D" id="2.120.10.30">
    <property type="entry name" value="TolB, C-terminal domain"/>
    <property type="match status" value="1"/>
</dbReference>
<evidence type="ECO:0000256" key="1">
    <source>
        <dbReference type="SAM" id="SignalP"/>
    </source>
</evidence>
<comment type="caution">
    <text evidence="3">The sequence shown here is derived from an EMBL/GenBank/DDBJ whole genome shotgun (WGS) entry which is preliminary data.</text>
</comment>
<dbReference type="GO" id="GO:0016787">
    <property type="term" value="F:hydrolase activity"/>
    <property type="evidence" value="ECO:0007669"/>
    <property type="project" value="UniProtKB-KW"/>
</dbReference>
<keyword evidence="3" id="KW-0378">Hydrolase</keyword>
<keyword evidence="1" id="KW-0732">Signal</keyword>
<dbReference type="AlphaFoldDB" id="A0A5C6FA85"/>
<dbReference type="InterPro" id="IPR029058">
    <property type="entry name" value="AB_hydrolase_fold"/>
</dbReference>
<dbReference type="InterPro" id="IPR013658">
    <property type="entry name" value="SGL"/>
</dbReference>
<evidence type="ECO:0000313" key="3">
    <source>
        <dbReference type="EMBL" id="TWU56461.1"/>
    </source>
</evidence>
<dbReference type="InterPro" id="IPR011042">
    <property type="entry name" value="6-blade_b-propeller_TolB-like"/>
</dbReference>
<sequence precursor="true">MKRQFIAVIGLFLAAAPGFADDWGYYSIIPVSAPKLVLEAVDSGTAAGTVVSIGQPTAEANQKWVVEPKGDGLYVIKPSYSSMLVLAINKGGERNGTLAVLETDNGKPSQLWALTQQENGSYTLVPKHAPEKGLDHLGGKKVTGAQIDLWENKPGDQHLQWYIRPLTGSPVPAATADVVAEYVPPVLQPEEILAGEVKQFQFNASRIFPGTVRDVTVFIPAQYDASKPACVYVKTDGYRPQEKTMLETMIAGKEMPVTVGVFVRPGDVPAPMKGTLGRRNRDFEYDGVSDNNVHFLVDELLPFVAKEFNLNLSDDGNDRCMAGGSSGGIAAFTAAWNRPDAFSRVYAASGSWVAFRGGHEFPTMVRKFEARPIRAFLTTATRDMENAAGDWFLLDQEMDKALKFSGYDYQFRTIDGRHVAGYSEHWQEAMAYLWRGWPERVQAGPSAPRAQEILIPGEGWKLVAEGFKSTRGPACNAVGEVFFADTTSDRIHRIELDGTVSEFATDTGKAHCVTVGADGNVFTISEQSGKLMSYDATGKGSVVMEDILGHSILARPDGSLYVTTNGDKAHGPGSVWLIKDGKKTRVDTGIKFATGMTYRPDQWLLSMAEGHSKWVYSYQINNDGTLKNKERFFHLHVAEWDDDAGAESVCYSSEGRQFVATRSGIQISADDGPTQVILSVPDFSRVTGVCLGGKDGDTLFAFCGSRIWKRKIQHHAMGAFSPWTKVNATKL</sequence>
<evidence type="ECO:0000313" key="4">
    <source>
        <dbReference type="Proteomes" id="UP000318288"/>
    </source>
</evidence>
<dbReference type="Pfam" id="PF00756">
    <property type="entry name" value="Esterase"/>
    <property type="match status" value="1"/>
</dbReference>
<protein>
    <submittedName>
        <fullName evidence="3">Flavastacin</fullName>
        <ecNumber evidence="3">3.4.24.76</ecNumber>
    </submittedName>
</protein>
<feature type="domain" description="Ricin B lectin" evidence="2">
    <location>
        <begin position="23"/>
        <end position="164"/>
    </location>
</feature>
<dbReference type="SUPFAM" id="SSF50370">
    <property type="entry name" value="Ricin B-like lectins"/>
    <property type="match status" value="1"/>
</dbReference>
<dbReference type="Proteomes" id="UP000318288">
    <property type="component" value="Unassembled WGS sequence"/>
</dbReference>
<dbReference type="RefSeq" id="WP_146457547.1">
    <property type="nucleotide sequence ID" value="NZ_SJPW01000003.1"/>
</dbReference>
<proteinExistence type="predicted"/>
<feature type="signal peptide" evidence="1">
    <location>
        <begin position="1"/>
        <end position="20"/>
    </location>
</feature>
<accession>A0A5C6FA85</accession>
<keyword evidence="4" id="KW-1185">Reference proteome</keyword>
<reference evidence="3 4" key="1">
    <citation type="submission" date="2019-02" db="EMBL/GenBank/DDBJ databases">
        <title>Deep-cultivation of Planctomycetes and their phenomic and genomic characterization uncovers novel biology.</title>
        <authorList>
            <person name="Wiegand S."/>
            <person name="Jogler M."/>
            <person name="Boedeker C."/>
            <person name="Pinto D."/>
            <person name="Vollmers J."/>
            <person name="Rivas-Marin E."/>
            <person name="Kohn T."/>
            <person name="Peeters S.H."/>
            <person name="Heuer A."/>
            <person name="Rast P."/>
            <person name="Oberbeckmann S."/>
            <person name="Bunk B."/>
            <person name="Jeske O."/>
            <person name="Meyerdierks A."/>
            <person name="Storesund J.E."/>
            <person name="Kallscheuer N."/>
            <person name="Luecker S."/>
            <person name="Lage O.M."/>
            <person name="Pohl T."/>
            <person name="Merkel B.J."/>
            <person name="Hornburger P."/>
            <person name="Mueller R.-W."/>
            <person name="Bruemmer F."/>
            <person name="Labrenz M."/>
            <person name="Spormann A.M."/>
            <person name="Op Den Camp H."/>
            <person name="Overmann J."/>
            <person name="Amann R."/>
            <person name="Jetten M.S.M."/>
            <person name="Mascher T."/>
            <person name="Medema M.H."/>
            <person name="Devos D.P."/>
            <person name="Kaster A.-K."/>
            <person name="Ovreas L."/>
            <person name="Rohde M."/>
            <person name="Galperin M.Y."/>
            <person name="Jogler C."/>
        </authorList>
    </citation>
    <scope>NUCLEOTIDE SEQUENCE [LARGE SCALE GENOMIC DNA]</scope>
    <source>
        <strain evidence="3 4">Poly51</strain>
    </source>
</reference>
<dbReference type="EC" id="3.4.24.76" evidence="3"/>
<dbReference type="Gene3D" id="2.80.10.50">
    <property type="match status" value="2"/>
</dbReference>
<dbReference type="Pfam" id="PF08450">
    <property type="entry name" value="SGL"/>
    <property type="match status" value="1"/>
</dbReference>
<organism evidence="3 4">
    <name type="scientific">Rubripirellula tenax</name>
    <dbReference type="NCBI Taxonomy" id="2528015"/>
    <lineage>
        <taxon>Bacteria</taxon>
        <taxon>Pseudomonadati</taxon>
        <taxon>Planctomycetota</taxon>
        <taxon>Planctomycetia</taxon>
        <taxon>Pirellulales</taxon>
        <taxon>Pirellulaceae</taxon>
        <taxon>Rubripirellula</taxon>
    </lineage>
</organism>
<dbReference type="PANTHER" id="PTHR48098">
    <property type="entry name" value="ENTEROCHELIN ESTERASE-RELATED"/>
    <property type="match status" value="1"/>
</dbReference>
<dbReference type="PANTHER" id="PTHR48098:SF3">
    <property type="entry name" value="IRON(III) ENTEROBACTIN ESTERASE"/>
    <property type="match status" value="1"/>
</dbReference>
<dbReference type="SUPFAM" id="SSF53474">
    <property type="entry name" value="alpha/beta-Hydrolases"/>
    <property type="match status" value="1"/>
</dbReference>
<dbReference type="InterPro" id="IPR035992">
    <property type="entry name" value="Ricin_B-like_lectins"/>
</dbReference>